<reference evidence="4" key="1">
    <citation type="submission" date="2021-12" db="EMBL/GenBank/DDBJ databases">
        <authorList>
            <person name="Zaccaron A."/>
            <person name="Stergiopoulos I."/>
        </authorList>
    </citation>
    <scope>NUCLEOTIDE SEQUENCE</scope>
    <source>
        <strain evidence="4">Race5_Kim</strain>
    </source>
</reference>
<evidence type="ECO:0000256" key="1">
    <source>
        <dbReference type="ARBA" id="ARBA00006654"/>
    </source>
</evidence>
<dbReference type="KEGG" id="ffu:CLAFUR5_04346"/>
<dbReference type="Pfam" id="PF02872">
    <property type="entry name" value="5_nucleotid_C"/>
    <property type="match status" value="1"/>
</dbReference>
<evidence type="ECO:0000313" key="4">
    <source>
        <dbReference type="EMBL" id="UJO16427.1"/>
    </source>
</evidence>
<feature type="region of interest" description="Disordered" evidence="2">
    <location>
        <begin position="253"/>
        <end position="305"/>
    </location>
</feature>
<dbReference type="GO" id="GO:0009166">
    <property type="term" value="P:nucleotide catabolic process"/>
    <property type="evidence" value="ECO:0007669"/>
    <property type="project" value="InterPro"/>
</dbReference>
<dbReference type="InterPro" id="IPR008334">
    <property type="entry name" value="5'-Nucleotdase_C"/>
</dbReference>
<dbReference type="Proteomes" id="UP000756132">
    <property type="component" value="Chromosome 4"/>
</dbReference>
<evidence type="ECO:0000259" key="3">
    <source>
        <dbReference type="Pfam" id="PF02872"/>
    </source>
</evidence>
<organism evidence="4 5">
    <name type="scientific">Passalora fulva</name>
    <name type="common">Tomato leaf mold</name>
    <name type="synonym">Cladosporium fulvum</name>
    <dbReference type="NCBI Taxonomy" id="5499"/>
    <lineage>
        <taxon>Eukaryota</taxon>
        <taxon>Fungi</taxon>
        <taxon>Dikarya</taxon>
        <taxon>Ascomycota</taxon>
        <taxon>Pezizomycotina</taxon>
        <taxon>Dothideomycetes</taxon>
        <taxon>Dothideomycetidae</taxon>
        <taxon>Mycosphaerellales</taxon>
        <taxon>Mycosphaerellaceae</taxon>
        <taxon>Fulvia</taxon>
    </lineage>
</organism>
<evidence type="ECO:0000313" key="5">
    <source>
        <dbReference type="Proteomes" id="UP000756132"/>
    </source>
</evidence>
<gene>
    <name evidence="4" type="ORF">CLAFUR5_04346</name>
</gene>
<dbReference type="PANTHER" id="PTHR11575:SF48">
    <property type="entry name" value="5'-NUCLEOTIDASE"/>
    <property type="match status" value="1"/>
</dbReference>
<evidence type="ECO:0000256" key="2">
    <source>
        <dbReference type="SAM" id="MobiDB-lite"/>
    </source>
</evidence>
<dbReference type="InterPro" id="IPR006179">
    <property type="entry name" value="5_nucleotidase/apyrase"/>
</dbReference>
<proteinExistence type="inferred from homology"/>
<name>A0A9Q8P800_PASFU</name>
<feature type="domain" description="5'-Nucleotidase C-terminal" evidence="3">
    <location>
        <begin position="20"/>
        <end position="169"/>
    </location>
</feature>
<dbReference type="InterPro" id="IPR036907">
    <property type="entry name" value="5'-Nucleotdase_C_sf"/>
</dbReference>
<reference evidence="4" key="2">
    <citation type="journal article" date="2022" name="Microb. Genom.">
        <title>A chromosome-scale genome assembly of the tomato pathogen Cladosporium fulvum reveals a compartmentalized genome architecture and the presence of a dispensable chromosome.</title>
        <authorList>
            <person name="Zaccaron A.Z."/>
            <person name="Chen L.H."/>
            <person name="Samaras A."/>
            <person name="Stergiopoulos I."/>
        </authorList>
    </citation>
    <scope>NUCLEOTIDE SEQUENCE</scope>
    <source>
        <strain evidence="4">Race5_Kim</strain>
    </source>
</reference>
<feature type="compositionally biased region" description="Acidic residues" evidence="2">
    <location>
        <begin position="295"/>
        <end position="305"/>
    </location>
</feature>
<dbReference type="GO" id="GO:0016787">
    <property type="term" value="F:hydrolase activity"/>
    <property type="evidence" value="ECO:0007669"/>
    <property type="project" value="InterPro"/>
</dbReference>
<protein>
    <submittedName>
        <fullName evidence="4">Trifunctional nucleotide phosphoesterase protein</fullName>
    </submittedName>
</protein>
<dbReference type="SUPFAM" id="SSF55816">
    <property type="entry name" value="5'-nucleotidase (syn. UDP-sugar hydrolase), C-terminal domain"/>
    <property type="match status" value="1"/>
</dbReference>
<accession>A0A9Q8P800</accession>
<dbReference type="GeneID" id="71984224"/>
<keyword evidence="5" id="KW-1185">Reference proteome</keyword>
<sequence>MVEKITASLRPKLEKPIGYTLAPLDARFTTVRMKESNMGNFVCDLMRLHYLADCCIMASGTIRGDQIYPPGVLRVKDMMNCFPFEVPCVVVQVKGKEIVKALENGVSTYPALEGRFPQVSNISFTITPAMPSGQRCSDIRIGGETIDMERKYKVATRDYMVRGKDGFTSLMLKEHGGTAESIVSDENGMLISMILRQYFMSLKVLGKWKKWSTSMGNHFGKIQDDLHEVHPVKEPNQSAQPLRVPPIEDKLHDEKLESNGNTRKSLVGTAQKHTRNTSDLPARPAKSLKVGQADADSDSDDDEDADMPAIMPSINTEHELNTVRKVMRKWRRLAGIEGHPDMATSKHEAFSCHWTKGIAPRIEGRIKFAT</sequence>
<dbReference type="PANTHER" id="PTHR11575">
    <property type="entry name" value="5'-NUCLEOTIDASE-RELATED"/>
    <property type="match status" value="1"/>
</dbReference>
<dbReference type="AlphaFoldDB" id="A0A9Q8P800"/>
<dbReference type="EMBL" id="CP090166">
    <property type="protein sequence ID" value="UJO16427.1"/>
    <property type="molecule type" value="Genomic_DNA"/>
</dbReference>
<dbReference type="Gene3D" id="3.90.780.10">
    <property type="entry name" value="5'-Nucleotidase, C-terminal domain"/>
    <property type="match status" value="1"/>
</dbReference>
<comment type="similarity">
    <text evidence="1">Belongs to the 5'-nucleotidase family.</text>
</comment>
<dbReference type="OrthoDB" id="10252235at2759"/>
<dbReference type="RefSeq" id="XP_047760793.1">
    <property type="nucleotide sequence ID" value="XM_047903494.1"/>
</dbReference>